<keyword evidence="7 8" id="KW-0472">Membrane</keyword>
<sequence>MSKKLADTIALALIKHSDTRHPLPVLSYGLQILINTLIKIVMITIIGWVLHILLELYIMIFFFGSFRMITGGVHAHTFFKCLTISLVSFVLLILLSSYTLPFFIENKFIILLSLFLFGTMITWLYVPARWGNRRFSKKRITVSKWLSISYLALILLSVWCIPAHSTINKLQEISWIAVMGITWQCILVTPWGYALFDRIERITLLKGGDNNVAKNEG</sequence>
<feature type="transmembrane region" description="Helical" evidence="8">
    <location>
        <begin position="40"/>
        <end position="66"/>
    </location>
</feature>
<dbReference type="OrthoDB" id="2854767at2"/>
<organism evidence="10 11">
    <name type="scientific">Aneurinibacillus thermoaerophilus</name>
    <dbReference type="NCBI Taxonomy" id="143495"/>
    <lineage>
        <taxon>Bacteria</taxon>
        <taxon>Bacillati</taxon>
        <taxon>Bacillota</taxon>
        <taxon>Bacilli</taxon>
        <taxon>Bacillales</taxon>
        <taxon>Paenibacillaceae</taxon>
        <taxon>Aneurinibacillus group</taxon>
        <taxon>Aneurinibacillus</taxon>
    </lineage>
</organism>
<dbReference type="Pfam" id="PF04647">
    <property type="entry name" value="AgrB"/>
    <property type="match status" value="1"/>
</dbReference>
<evidence type="ECO:0000313" key="9">
    <source>
        <dbReference type="EMBL" id="QYY41377.1"/>
    </source>
</evidence>
<feature type="transmembrane region" description="Helical" evidence="8">
    <location>
        <begin position="108"/>
        <end position="126"/>
    </location>
</feature>
<feature type="transmembrane region" description="Helical" evidence="8">
    <location>
        <begin position="147"/>
        <end position="167"/>
    </location>
</feature>
<proteinExistence type="predicted"/>
<dbReference type="Proteomes" id="UP000198956">
    <property type="component" value="Unassembled WGS sequence"/>
</dbReference>
<keyword evidence="3" id="KW-0645">Protease</keyword>
<reference evidence="9 12" key="2">
    <citation type="submission" date="2021-08" db="EMBL/GenBank/DDBJ databases">
        <title>Complete genome sequence of the strain Aneurinibacillus thermoaerophilus CCM 8960.</title>
        <authorList>
            <person name="Musilova J."/>
            <person name="Kourilova X."/>
            <person name="Pernicova I."/>
            <person name="Bezdicek M."/>
            <person name="Lengerova M."/>
            <person name="Obruca S."/>
            <person name="Sedlar K."/>
        </authorList>
    </citation>
    <scope>NUCLEOTIDE SEQUENCE [LARGE SCALE GENOMIC DNA]</scope>
    <source>
        <strain evidence="9 12">CCM 8960</strain>
    </source>
</reference>
<keyword evidence="12" id="KW-1185">Reference proteome</keyword>
<evidence type="ECO:0000256" key="8">
    <source>
        <dbReference type="SAM" id="Phobius"/>
    </source>
</evidence>
<evidence type="ECO:0000313" key="10">
    <source>
        <dbReference type="EMBL" id="SDG91615.1"/>
    </source>
</evidence>
<evidence type="ECO:0000313" key="11">
    <source>
        <dbReference type="Proteomes" id="UP000198956"/>
    </source>
</evidence>
<dbReference type="GeneID" id="97141796"/>
<evidence type="ECO:0000313" key="12">
    <source>
        <dbReference type="Proteomes" id="UP000826616"/>
    </source>
</evidence>
<accession>A0A1G7Y585</accession>
<evidence type="ECO:0000256" key="1">
    <source>
        <dbReference type="ARBA" id="ARBA00022475"/>
    </source>
</evidence>
<feature type="transmembrane region" description="Helical" evidence="8">
    <location>
        <begin position="173"/>
        <end position="196"/>
    </location>
</feature>
<reference evidence="10 11" key="1">
    <citation type="submission" date="2016-10" db="EMBL/GenBank/DDBJ databases">
        <authorList>
            <person name="de Groot N.N."/>
        </authorList>
    </citation>
    <scope>NUCLEOTIDE SEQUENCE [LARGE SCALE GENOMIC DNA]</scope>
    <source>
        <strain evidence="10 11">L 420-91</strain>
    </source>
</reference>
<dbReference type="GO" id="GO:0016020">
    <property type="term" value="C:membrane"/>
    <property type="evidence" value="ECO:0007669"/>
    <property type="project" value="InterPro"/>
</dbReference>
<dbReference type="RefSeq" id="WP_057898598.1">
    <property type="nucleotide sequence ID" value="NZ_CP080764.1"/>
</dbReference>
<keyword evidence="4 8" id="KW-0812">Transmembrane</keyword>
<dbReference type="AlphaFoldDB" id="A0A1G7Y585"/>
<keyword evidence="5" id="KW-0378">Hydrolase</keyword>
<dbReference type="Proteomes" id="UP000826616">
    <property type="component" value="Chromosome"/>
</dbReference>
<dbReference type="EMBL" id="FNDE01000005">
    <property type="protein sequence ID" value="SDG91615.1"/>
    <property type="molecule type" value="Genomic_DNA"/>
</dbReference>
<keyword evidence="6 8" id="KW-1133">Transmembrane helix</keyword>
<evidence type="ECO:0000256" key="7">
    <source>
        <dbReference type="ARBA" id="ARBA00023136"/>
    </source>
</evidence>
<feature type="transmembrane region" description="Helical" evidence="8">
    <location>
        <begin position="78"/>
        <end position="96"/>
    </location>
</feature>
<evidence type="ECO:0000256" key="6">
    <source>
        <dbReference type="ARBA" id="ARBA00022989"/>
    </source>
</evidence>
<dbReference type="GO" id="GO:0008233">
    <property type="term" value="F:peptidase activity"/>
    <property type="evidence" value="ECO:0007669"/>
    <property type="project" value="UniProtKB-KW"/>
</dbReference>
<protein>
    <submittedName>
        <fullName evidence="9">Accessory gene regulator B family protein</fullName>
    </submittedName>
    <submittedName>
        <fullName evidence="10">Accessory gene regulator protein AgrB</fullName>
    </submittedName>
</protein>
<dbReference type="InterPro" id="IPR006741">
    <property type="entry name" value="AgrB"/>
</dbReference>
<evidence type="ECO:0000256" key="5">
    <source>
        <dbReference type="ARBA" id="ARBA00022801"/>
    </source>
</evidence>
<dbReference type="SMART" id="SM00793">
    <property type="entry name" value="AgrB"/>
    <property type="match status" value="1"/>
</dbReference>
<gene>
    <name evidence="9" type="ORF">K3F53_10490</name>
    <name evidence="10" type="ORF">SAMN04489735_1005131</name>
</gene>
<keyword evidence="1" id="KW-1003">Cell membrane</keyword>
<name>A0A1G7Y585_ANETH</name>
<evidence type="ECO:0000256" key="2">
    <source>
        <dbReference type="ARBA" id="ARBA00022654"/>
    </source>
</evidence>
<dbReference type="EMBL" id="CP080764">
    <property type="protein sequence ID" value="QYY41377.1"/>
    <property type="molecule type" value="Genomic_DNA"/>
</dbReference>
<dbReference type="GO" id="GO:0006508">
    <property type="term" value="P:proteolysis"/>
    <property type="evidence" value="ECO:0007669"/>
    <property type="project" value="UniProtKB-KW"/>
</dbReference>
<dbReference type="GO" id="GO:0009372">
    <property type="term" value="P:quorum sensing"/>
    <property type="evidence" value="ECO:0007669"/>
    <property type="project" value="UniProtKB-KW"/>
</dbReference>
<evidence type="ECO:0000256" key="4">
    <source>
        <dbReference type="ARBA" id="ARBA00022692"/>
    </source>
</evidence>
<evidence type="ECO:0000256" key="3">
    <source>
        <dbReference type="ARBA" id="ARBA00022670"/>
    </source>
</evidence>
<keyword evidence="2" id="KW-0673">Quorum sensing</keyword>